<proteinExistence type="predicted"/>
<sequence>MSPWATLAIVVLAASVIWRRAKRRSLYDIRGPAVPSRLLGHEKMIQTMKQVGDLEFRWAREFGPTWLTQGCYGEEKLWTADPKALQYVFHTSGYRFPKSTVADEIMKLFAGQGILSASGDNHQRHRKIMNPAFSAAQIRGFLPIVQRSAAQLSQKWKDQLQSSLTPGGEIINVRRMLARMTLDVIGEVAFDDQLGALDDKEHELAKAFERLFIDTLLYPPTWDLLFKASWRYFPASIRSLIKYLPTKEYRRFRTFLRLAFRTGKRLIEEKATDTEKGSRDIMSILVQSNLSEDPRFRLSETEMLSQIATLLNAGHDTTAYSLTWLLYELAKHPEDQQKIREEIATARARFEARHGDDFTSADLEAMIFMNAVIKESLRLHPIIPTLARDADYDDVLPLAVPIETKSGNIITEIPIPKGTQILISISTYNRLESVWGEDAAEWNPTRFLHDEERTSVGVFANLMTFGGVRGCIGWRFALLEMQAVLVELIERFDFQFPEGVEIIRLNAGIMIPMVKGKMQEGAQVPLRVSLLR</sequence>
<accession>A0ACB8B3W9</accession>
<comment type="caution">
    <text evidence="1">The sequence shown here is derived from an EMBL/GenBank/DDBJ whole genome shotgun (WGS) entry which is preliminary data.</text>
</comment>
<organism evidence="1 2">
    <name type="scientific">Leucogyrophana mollusca</name>
    <dbReference type="NCBI Taxonomy" id="85980"/>
    <lineage>
        <taxon>Eukaryota</taxon>
        <taxon>Fungi</taxon>
        <taxon>Dikarya</taxon>
        <taxon>Basidiomycota</taxon>
        <taxon>Agaricomycotina</taxon>
        <taxon>Agaricomycetes</taxon>
        <taxon>Agaricomycetidae</taxon>
        <taxon>Boletales</taxon>
        <taxon>Boletales incertae sedis</taxon>
        <taxon>Leucogyrophana</taxon>
    </lineage>
</organism>
<evidence type="ECO:0000313" key="1">
    <source>
        <dbReference type="EMBL" id="KAH7920396.1"/>
    </source>
</evidence>
<gene>
    <name evidence="1" type="ORF">BV22DRAFT_1133107</name>
</gene>
<dbReference type="EMBL" id="MU266583">
    <property type="protein sequence ID" value="KAH7920396.1"/>
    <property type="molecule type" value="Genomic_DNA"/>
</dbReference>
<dbReference type="Proteomes" id="UP000790709">
    <property type="component" value="Unassembled WGS sequence"/>
</dbReference>
<name>A0ACB8B3W9_9AGAM</name>
<evidence type="ECO:0000313" key="2">
    <source>
        <dbReference type="Proteomes" id="UP000790709"/>
    </source>
</evidence>
<protein>
    <submittedName>
        <fullName evidence="1">Cytochrome P450</fullName>
    </submittedName>
</protein>
<reference evidence="1" key="1">
    <citation type="journal article" date="2021" name="New Phytol.">
        <title>Evolutionary innovations through gain and loss of genes in the ectomycorrhizal Boletales.</title>
        <authorList>
            <person name="Wu G."/>
            <person name="Miyauchi S."/>
            <person name="Morin E."/>
            <person name="Kuo A."/>
            <person name="Drula E."/>
            <person name="Varga T."/>
            <person name="Kohler A."/>
            <person name="Feng B."/>
            <person name="Cao Y."/>
            <person name="Lipzen A."/>
            <person name="Daum C."/>
            <person name="Hundley H."/>
            <person name="Pangilinan J."/>
            <person name="Johnson J."/>
            <person name="Barry K."/>
            <person name="LaButti K."/>
            <person name="Ng V."/>
            <person name="Ahrendt S."/>
            <person name="Min B."/>
            <person name="Choi I.G."/>
            <person name="Park H."/>
            <person name="Plett J.M."/>
            <person name="Magnuson J."/>
            <person name="Spatafora J.W."/>
            <person name="Nagy L.G."/>
            <person name="Henrissat B."/>
            <person name="Grigoriev I.V."/>
            <person name="Yang Z.L."/>
            <person name="Xu J."/>
            <person name="Martin F.M."/>
        </authorList>
    </citation>
    <scope>NUCLEOTIDE SEQUENCE</scope>
    <source>
        <strain evidence="1">KUC20120723A-06</strain>
    </source>
</reference>
<keyword evidence="2" id="KW-1185">Reference proteome</keyword>